<evidence type="ECO:0000313" key="8">
    <source>
        <dbReference type="Proteomes" id="UP000464495"/>
    </source>
</evidence>
<dbReference type="KEGG" id="amaq:GO499_13460"/>
<evidence type="ECO:0000256" key="5">
    <source>
        <dbReference type="SAM" id="SignalP"/>
    </source>
</evidence>
<evidence type="ECO:0000256" key="3">
    <source>
        <dbReference type="ARBA" id="ARBA00022989"/>
    </source>
</evidence>
<proteinExistence type="predicted"/>
<dbReference type="RefSeq" id="WP_161862660.1">
    <property type="nucleotide sequence ID" value="NZ_CP046620.1"/>
</dbReference>
<dbReference type="AlphaFoldDB" id="A0A6P1T281"/>
<feature type="chain" id="PRO_5026877335" description="NarX-like N-terminal domain-containing protein" evidence="5">
    <location>
        <begin position="33"/>
        <end position="309"/>
    </location>
</feature>
<organism evidence="7 8">
    <name type="scientific">Algicella marina</name>
    <dbReference type="NCBI Taxonomy" id="2683284"/>
    <lineage>
        <taxon>Bacteria</taxon>
        <taxon>Pseudomonadati</taxon>
        <taxon>Pseudomonadota</taxon>
        <taxon>Alphaproteobacteria</taxon>
        <taxon>Rhodobacterales</taxon>
        <taxon>Paracoccaceae</taxon>
        <taxon>Algicella</taxon>
    </lineage>
</organism>
<evidence type="ECO:0000256" key="1">
    <source>
        <dbReference type="ARBA" id="ARBA00004141"/>
    </source>
</evidence>
<feature type="signal peptide" evidence="5">
    <location>
        <begin position="1"/>
        <end position="32"/>
    </location>
</feature>
<evidence type="ECO:0000259" key="6">
    <source>
        <dbReference type="Pfam" id="PF13675"/>
    </source>
</evidence>
<dbReference type="EMBL" id="CP046620">
    <property type="protein sequence ID" value="QHQ36107.1"/>
    <property type="molecule type" value="Genomic_DNA"/>
</dbReference>
<reference evidence="7 8" key="1">
    <citation type="submission" date="2019-12" db="EMBL/GenBank/DDBJ databases">
        <title>Complete genome sequence of Algicella marina strain 9Alg 56(T) isolated from the red alga Tichocarpus crinitus.</title>
        <authorList>
            <person name="Kim S.-G."/>
            <person name="Nedashkovskaya O.I."/>
        </authorList>
    </citation>
    <scope>NUCLEOTIDE SEQUENCE [LARGE SCALE GENOMIC DNA]</scope>
    <source>
        <strain evidence="7 8">9Alg 56</strain>
    </source>
</reference>
<evidence type="ECO:0000256" key="4">
    <source>
        <dbReference type="ARBA" id="ARBA00023136"/>
    </source>
</evidence>
<dbReference type="Pfam" id="PF13675">
    <property type="entry name" value="PilJ"/>
    <property type="match status" value="1"/>
</dbReference>
<evidence type="ECO:0000256" key="2">
    <source>
        <dbReference type="ARBA" id="ARBA00022692"/>
    </source>
</evidence>
<protein>
    <recommendedName>
        <fullName evidence="6">NarX-like N-terminal domain-containing protein</fullName>
    </recommendedName>
</protein>
<gene>
    <name evidence="7" type="ORF">GO499_13460</name>
</gene>
<comment type="subcellular location">
    <subcellularLocation>
        <location evidence="1">Membrane</location>
        <topology evidence="1">Multi-pass membrane protein</topology>
    </subcellularLocation>
</comment>
<feature type="domain" description="NarX-like N-terminal" evidence="6">
    <location>
        <begin position="188"/>
        <end position="274"/>
    </location>
</feature>
<name>A0A6P1T281_9RHOB</name>
<evidence type="ECO:0000313" key="7">
    <source>
        <dbReference type="EMBL" id="QHQ36107.1"/>
    </source>
</evidence>
<sequence>MYPFFRFKSTALIGATLAAAIALPAIVEPAVAQSREGATKTMGTRYTIAGRQRMLSEGMASAICLSRLNVEQEENESDLYVMRNVFDWYHLGINGGNSGLELQAEQSRLVRRKWERVDKVWQDLSVKYDRVLEGVYIPESDFNAIIDETALLSDLNNSLVVSFRSEYEDEISADGGLGNALLIDLYERQRMLGKKLSKDICLIAQNYNVEESRASLVETVGIYENSVRAFIEGMPALGVPPAPTEEIRDQLELVSQNWASIRPIAEAVANGGQPDLDDLETLHGTMEKITGEMTQAIEALVRFKETAKN</sequence>
<accession>A0A6P1T281</accession>
<keyword evidence="2" id="KW-0812">Transmembrane</keyword>
<dbReference type="Proteomes" id="UP000464495">
    <property type="component" value="Chromosome"/>
</dbReference>
<dbReference type="InterPro" id="IPR029095">
    <property type="entry name" value="NarX-like_N"/>
</dbReference>
<keyword evidence="3" id="KW-1133">Transmembrane helix</keyword>
<keyword evidence="8" id="KW-1185">Reference proteome</keyword>
<keyword evidence="5" id="KW-0732">Signal</keyword>
<dbReference type="GO" id="GO:0016020">
    <property type="term" value="C:membrane"/>
    <property type="evidence" value="ECO:0007669"/>
    <property type="project" value="UniProtKB-SubCell"/>
</dbReference>
<keyword evidence="4" id="KW-0472">Membrane</keyword>